<evidence type="ECO:0000259" key="7">
    <source>
        <dbReference type="PROSITE" id="PS50110"/>
    </source>
</evidence>
<evidence type="ECO:0000256" key="5">
    <source>
        <dbReference type="PROSITE-ProRule" id="PRU00169"/>
    </source>
</evidence>
<keyword evidence="9" id="KW-1185">Reference proteome</keyword>
<dbReference type="InterPro" id="IPR016032">
    <property type="entry name" value="Sig_transdc_resp-reg_C-effctor"/>
</dbReference>
<dbReference type="InterPro" id="IPR000792">
    <property type="entry name" value="Tscrpt_reg_LuxR_C"/>
</dbReference>
<dbReference type="SUPFAM" id="SSF52172">
    <property type="entry name" value="CheY-like"/>
    <property type="match status" value="1"/>
</dbReference>
<dbReference type="InterPro" id="IPR058245">
    <property type="entry name" value="NreC/VraR/RcsB-like_REC"/>
</dbReference>
<evidence type="ECO:0000313" key="9">
    <source>
        <dbReference type="Proteomes" id="UP001197247"/>
    </source>
</evidence>
<name>A0ABS5TP98_9ACTN</name>
<dbReference type="CDD" id="cd17535">
    <property type="entry name" value="REC_NarL-like"/>
    <property type="match status" value="1"/>
</dbReference>
<feature type="modified residue" description="4-aspartylphosphate" evidence="5">
    <location>
        <position position="50"/>
    </location>
</feature>
<dbReference type="PANTHER" id="PTHR43214:SF24">
    <property type="entry name" value="TRANSCRIPTIONAL REGULATORY PROTEIN NARL-RELATED"/>
    <property type="match status" value="1"/>
</dbReference>
<dbReference type="SMART" id="SM00421">
    <property type="entry name" value="HTH_LUXR"/>
    <property type="match status" value="1"/>
</dbReference>
<dbReference type="PROSITE" id="PS50110">
    <property type="entry name" value="RESPONSE_REGULATORY"/>
    <property type="match status" value="1"/>
</dbReference>
<keyword evidence="4" id="KW-0804">Transcription</keyword>
<dbReference type="PANTHER" id="PTHR43214">
    <property type="entry name" value="TWO-COMPONENT RESPONSE REGULATOR"/>
    <property type="match status" value="1"/>
</dbReference>
<dbReference type="CDD" id="cd06170">
    <property type="entry name" value="LuxR_C_like"/>
    <property type="match status" value="1"/>
</dbReference>
<evidence type="ECO:0000256" key="4">
    <source>
        <dbReference type="ARBA" id="ARBA00023163"/>
    </source>
</evidence>
<keyword evidence="1 5" id="KW-0597">Phosphoprotein</keyword>
<sequence>MLVDDQSFLRLGLRMVLEPEPGIEVVGEADDGSTAVPMATALRPDVVLMDVRMHTTDGITATRRVLAASPSTRVLILTTFDLDEYVFAGLRAGASGFLLKDAPPDVLITAIRTVAAGDAVLAPSVTRRLLERFGSVLPGAGGARRREEVMNALTEREREVFLLLAAGRSNSEIASGLHLSEGTVKVHVGHVLAKLGLRDRVQAVVLAYEAGVVVPGSHELS</sequence>
<gene>
    <name evidence="8" type="ORF">KIH74_28040</name>
</gene>
<dbReference type="SMART" id="SM00448">
    <property type="entry name" value="REC"/>
    <property type="match status" value="1"/>
</dbReference>
<dbReference type="PROSITE" id="PS00622">
    <property type="entry name" value="HTH_LUXR_1"/>
    <property type="match status" value="1"/>
</dbReference>
<dbReference type="PROSITE" id="PS50043">
    <property type="entry name" value="HTH_LUXR_2"/>
    <property type="match status" value="1"/>
</dbReference>
<keyword evidence="2" id="KW-0805">Transcription regulation</keyword>
<reference evidence="8 9" key="1">
    <citation type="submission" date="2021-05" db="EMBL/GenBank/DDBJ databases">
        <title>Kineosporia and Streptomyces sp. nov. two new marine actinobacteria isolated from Coral.</title>
        <authorList>
            <person name="Buangrab K."/>
            <person name="Sutthacheep M."/>
            <person name="Yeemin T."/>
            <person name="Harunari E."/>
            <person name="Igarashi Y."/>
            <person name="Kanchanasin P."/>
            <person name="Tanasupawat S."/>
            <person name="Phongsopitanun W."/>
        </authorList>
    </citation>
    <scope>NUCLEOTIDE SEQUENCE [LARGE SCALE GENOMIC DNA]</scope>
    <source>
        <strain evidence="8 9">J2-2</strain>
    </source>
</reference>
<evidence type="ECO:0000256" key="3">
    <source>
        <dbReference type="ARBA" id="ARBA00023125"/>
    </source>
</evidence>
<dbReference type="Proteomes" id="UP001197247">
    <property type="component" value="Unassembled WGS sequence"/>
</dbReference>
<dbReference type="EMBL" id="JAHBAY010000014">
    <property type="protein sequence ID" value="MBT0772825.1"/>
    <property type="molecule type" value="Genomic_DNA"/>
</dbReference>
<keyword evidence="3" id="KW-0238">DNA-binding</keyword>
<dbReference type="Gene3D" id="3.40.50.2300">
    <property type="match status" value="1"/>
</dbReference>
<feature type="domain" description="HTH luxR-type" evidence="6">
    <location>
        <begin position="146"/>
        <end position="211"/>
    </location>
</feature>
<comment type="caution">
    <text evidence="8">The sequence shown here is derived from an EMBL/GenBank/DDBJ whole genome shotgun (WGS) entry which is preliminary data.</text>
</comment>
<feature type="domain" description="Response regulatory" evidence="7">
    <location>
        <begin position="1"/>
        <end position="115"/>
    </location>
</feature>
<proteinExistence type="predicted"/>
<dbReference type="InterPro" id="IPR001789">
    <property type="entry name" value="Sig_transdc_resp-reg_receiver"/>
</dbReference>
<dbReference type="InterPro" id="IPR011006">
    <property type="entry name" value="CheY-like_superfamily"/>
</dbReference>
<evidence type="ECO:0000313" key="8">
    <source>
        <dbReference type="EMBL" id="MBT0772825.1"/>
    </source>
</evidence>
<dbReference type="PRINTS" id="PR00038">
    <property type="entry name" value="HTHLUXR"/>
</dbReference>
<dbReference type="SUPFAM" id="SSF46894">
    <property type="entry name" value="C-terminal effector domain of the bipartite response regulators"/>
    <property type="match status" value="1"/>
</dbReference>
<evidence type="ECO:0000256" key="1">
    <source>
        <dbReference type="ARBA" id="ARBA00022553"/>
    </source>
</evidence>
<organism evidence="8 9">
    <name type="scientific">Kineosporia corallincola</name>
    <dbReference type="NCBI Taxonomy" id="2835133"/>
    <lineage>
        <taxon>Bacteria</taxon>
        <taxon>Bacillati</taxon>
        <taxon>Actinomycetota</taxon>
        <taxon>Actinomycetes</taxon>
        <taxon>Kineosporiales</taxon>
        <taxon>Kineosporiaceae</taxon>
        <taxon>Kineosporia</taxon>
    </lineage>
</organism>
<accession>A0ABS5TP98</accession>
<evidence type="ECO:0000256" key="2">
    <source>
        <dbReference type="ARBA" id="ARBA00023015"/>
    </source>
</evidence>
<dbReference type="InterPro" id="IPR039420">
    <property type="entry name" value="WalR-like"/>
</dbReference>
<protein>
    <submittedName>
        <fullName evidence="8">Response regulator transcription factor</fullName>
    </submittedName>
</protein>
<dbReference type="Pfam" id="PF00196">
    <property type="entry name" value="GerE"/>
    <property type="match status" value="1"/>
</dbReference>
<evidence type="ECO:0000259" key="6">
    <source>
        <dbReference type="PROSITE" id="PS50043"/>
    </source>
</evidence>
<dbReference type="Pfam" id="PF00072">
    <property type="entry name" value="Response_reg"/>
    <property type="match status" value="1"/>
</dbReference>